<dbReference type="OrthoDB" id="5226580at2759"/>
<reference evidence="7 8" key="1">
    <citation type="journal article" date="2009" name="PLoS Genet.">
        <title>The genome of Nectria haematococca: contribution of supernumerary chromosomes to gene expansion.</title>
        <authorList>
            <person name="Coleman J.J."/>
            <person name="Rounsley S.D."/>
            <person name="Rodriguez-Carres M."/>
            <person name="Kuo A."/>
            <person name="Wasmann C.C."/>
            <person name="Grimwood J."/>
            <person name="Schmutz J."/>
            <person name="Taga M."/>
            <person name="White G.J."/>
            <person name="Zhou S."/>
            <person name="Schwartz D.C."/>
            <person name="Freitag M."/>
            <person name="Ma L.J."/>
            <person name="Danchin E.G."/>
            <person name="Henrissat B."/>
            <person name="Coutinho P.M."/>
            <person name="Nelson D.R."/>
            <person name="Straney D."/>
            <person name="Napoli C.A."/>
            <person name="Barker B.M."/>
            <person name="Gribskov M."/>
            <person name="Rep M."/>
            <person name="Kroken S."/>
            <person name="Molnar I."/>
            <person name="Rensing C."/>
            <person name="Kennell J.C."/>
            <person name="Zamora J."/>
            <person name="Farman M.L."/>
            <person name="Selker E.U."/>
            <person name="Salamov A."/>
            <person name="Shapiro H."/>
            <person name="Pangilinan J."/>
            <person name="Lindquist E."/>
            <person name="Lamers C."/>
            <person name="Grigoriev I.V."/>
            <person name="Geiser D.M."/>
            <person name="Covert S.F."/>
            <person name="Temporini E."/>
            <person name="Vanetten H.D."/>
        </authorList>
    </citation>
    <scope>NUCLEOTIDE SEQUENCE [LARGE SCALE GENOMIC DNA]</scope>
    <source>
        <strain evidence="8">ATCC MYA-4622 / CBS 123669 / FGSC 9596 / NRRL 45880 / 77-13-4</strain>
    </source>
</reference>
<dbReference type="Proteomes" id="UP000005206">
    <property type="component" value="Chromosome 1"/>
</dbReference>
<evidence type="ECO:0000256" key="3">
    <source>
        <dbReference type="ARBA" id="ARBA00023125"/>
    </source>
</evidence>
<dbReference type="EMBL" id="GG698901">
    <property type="protein sequence ID" value="EEU43813.1"/>
    <property type="molecule type" value="Genomic_DNA"/>
</dbReference>
<name>C7YVL3_FUSV7</name>
<keyword evidence="4" id="KW-0804">Transcription</keyword>
<dbReference type="InterPro" id="IPR051089">
    <property type="entry name" value="prtT"/>
</dbReference>
<evidence type="ECO:0000256" key="1">
    <source>
        <dbReference type="ARBA" id="ARBA00004123"/>
    </source>
</evidence>
<dbReference type="GO" id="GO:0000976">
    <property type="term" value="F:transcription cis-regulatory region binding"/>
    <property type="evidence" value="ECO:0007669"/>
    <property type="project" value="TreeGrafter"/>
</dbReference>
<keyword evidence="2" id="KW-0805">Transcription regulation</keyword>
<evidence type="ECO:0008006" key="9">
    <source>
        <dbReference type="Google" id="ProtNLM"/>
    </source>
</evidence>
<dbReference type="PANTHER" id="PTHR31845:SF32">
    <property type="entry name" value="MISCELLANEOUS ZN(II)2CYS6 TRANSCRIPTION FACTOR (EUROFUNG)-RELATED"/>
    <property type="match status" value="1"/>
</dbReference>
<dbReference type="InParanoid" id="C7YVL3"/>
<dbReference type="HOGENOM" id="CLU_601421_0_0_1"/>
<dbReference type="VEuPathDB" id="FungiDB:NECHADRAFT_73997"/>
<dbReference type="GO" id="GO:0005634">
    <property type="term" value="C:nucleus"/>
    <property type="evidence" value="ECO:0007669"/>
    <property type="project" value="UniProtKB-SubCell"/>
</dbReference>
<organism evidence="7 8">
    <name type="scientific">Fusarium vanettenii (strain ATCC MYA-4622 / CBS 123669 / FGSC 9596 / NRRL 45880 / 77-13-4)</name>
    <name type="common">Fusarium solani subsp. pisi</name>
    <dbReference type="NCBI Taxonomy" id="660122"/>
    <lineage>
        <taxon>Eukaryota</taxon>
        <taxon>Fungi</taxon>
        <taxon>Dikarya</taxon>
        <taxon>Ascomycota</taxon>
        <taxon>Pezizomycotina</taxon>
        <taxon>Sordariomycetes</taxon>
        <taxon>Hypocreomycetidae</taxon>
        <taxon>Hypocreales</taxon>
        <taxon>Nectriaceae</taxon>
        <taxon>Fusarium</taxon>
        <taxon>Fusarium solani species complex</taxon>
        <taxon>Fusarium vanettenii</taxon>
    </lineage>
</organism>
<dbReference type="GeneID" id="9677305"/>
<evidence type="ECO:0000313" key="8">
    <source>
        <dbReference type="Proteomes" id="UP000005206"/>
    </source>
</evidence>
<gene>
    <name evidence="7" type="ORF">NECHADRAFT_73997</name>
</gene>
<keyword evidence="5" id="KW-0539">Nucleus</keyword>
<evidence type="ECO:0000313" key="7">
    <source>
        <dbReference type="EMBL" id="EEU43813.1"/>
    </source>
</evidence>
<comment type="subcellular location">
    <subcellularLocation>
        <location evidence="1">Nucleus</location>
    </subcellularLocation>
</comment>
<proteinExistence type="predicted"/>
<dbReference type="PANTHER" id="PTHR31845">
    <property type="entry name" value="FINGER DOMAIN PROTEIN, PUTATIVE-RELATED"/>
    <property type="match status" value="1"/>
</dbReference>
<accession>C7YVL3</accession>
<feature type="region of interest" description="Disordered" evidence="6">
    <location>
        <begin position="1"/>
        <end position="63"/>
    </location>
</feature>
<keyword evidence="3" id="KW-0238">DNA-binding</keyword>
<evidence type="ECO:0000256" key="4">
    <source>
        <dbReference type="ARBA" id="ARBA00023163"/>
    </source>
</evidence>
<protein>
    <recommendedName>
        <fullName evidence="9">Transcription factor domain-containing protein</fullName>
    </recommendedName>
</protein>
<dbReference type="KEGG" id="nhe:NECHADRAFT_73997"/>
<keyword evidence="8" id="KW-1185">Reference proteome</keyword>
<dbReference type="RefSeq" id="XP_003049526.1">
    <property type="nucleotide sequence ID" value="XM_003049480.1"/>
</dbReference>
<evidence type="ECO:0000256" key="5">
    <source>
        <dbReference type="ARBA" id="ARBA00023242"/>
    </source>
</evidence>
<sequence>MERRVANVPDPNPDVSLPTAENHVRGWISKDGPQQQVNAAPAHDEGASSRPPEPPFPPGSYKERSSAATLAFVLDGQEILRDFCTLKQAHLPFLTLDPESSAATLRDEKPFLWLCIVAVSVKSTLKQQHLYGEIRSIIANSMVVQLERSVELLQGLLVCIAWGNLQVKRRPFLTLFIQLATTIIFDLGLNKAPPTTAEGSSELRFHQPWALHARTSEERRAVLACYFLSSVVLEKAYYSPADGRNRDRMQSSNIPPAWVAGVLRMDLDKIRDETASLSQDPVVLCHLHYATFAINEFAVPDAFPRPSLTSQDELTDLHASFRALESYFNVLFTYQPHQYTGFSLASIYQVMHTALSFRKVAKCLPLEGYGLISSETVVCKDEKICQNLRRVASEAGIHEDGPPTVFTKLASMLEDRTRDRESNENDPAMAPFYADDILSGEFLDLIGPFMEQEQV</sequence>
<dbReference type="GO" id="GO:0000981">
    <property type="term" value="F:DNA-binding transcription factor activity, RNA polymerase II-specific"/>
    <property type="evidence" value="ECO:0007669"/>
    <property type="project" value="TreeGrafter"/>
</dbReference>
<evidence type="ECO:0000256" key="2">
    <source>
        <dbReference type="ARBA" id="ARBA00023015"/>
    </source>
</evidence>
<evidence type="ECO:0000256" key="6">
    <source>
        <dbReference type="SAM" id="MobiDB-lite"/>
    </source>
</evidence>
<dbReference type="eggNOG" id="ENOG502SD7F">
    <property type="taxonomic scope" value="Eukaryota"/>
</dbReference>
<dbReference type="AlphaFoldDB" id="C7YVL3"/>